<proteinExistence type="predicted"/>
<dbReference type="AlphaFoldDB" id="A0A9N9FBF1"/>
<organism evidence="2 3">
    <name type="scientific">Racocetra fulgida</name>
    <dbReference type="NCBI Taxonomy" id="60492"/>
    <lineage>
        <taxon>Eukaryota</taxon>
        <taxon>Fungi</taxon>
        <taxon>Fungi incertae sedis</taxon>
        <taxon>Mucoromycota</taxon>
        <taxon>Glomeromycotina</taxon>
        <taxon>Glomeromycetes</taxon>
        <taxon>Diversisporales</taxon>
        <taxon>Gigasporaceae</taxon>
        <taxon>Racocetra</taxon>
    </lineage>
</organism>
<name>A0A9N9FBF1_9GLOM</name>
<evidence type="ECO:0000256" key="1">
    <source>
        <dbReference type="SAM" id="MobiDB-lite"/>
    </source>
</evidence>
<reference evidence="2" key="1">
    <citation type="submission" date="2021-06" db="EMBL/GenBank/DDBJ databases">
        <authorList>
            <person name="Kallberg Y."/>
            <person name="Tangrot J."/>
            <person name="Rosling A."/>
        </authorList>
    </citation>
    <scope>NUCLEOTIDE SEQUENCE</scope>
    <source>
        <strain evidence="2">IN212</strain>
    </source>
</reference>
<accession>A0A9N9FBF1</accession>
<dbReference type="OrthoDB" id="2439402at2759"/>
<evidence type="ECO:0000313" key="2">
    <source>
        <dbReference type="EMBL" id="CAG8521442.1"/>
    </source>
</evidence>
<keyword evidence="3" id="KW-1185">Reference proteome</keyword>
<gene>
    <name evidence="2" type="ORF">RFULGI_LOCUS3369</name>
</gene>
<dbReference type="EMBL" id="CAJVPZ010002927">
    <property type="protein sequence ID" value="CAG8521442.1"/>
    <property type="molecule type" value="Genomic_DNA"/>
</dbReference>
<feature type="region of interest" description="Disordered" evidence="1">
    <location>
        <begin position="92"/>
        <end position="111"/>
    </location>
</feature>
<dbReference type="Proteomes" id="UP000789396">
    <property type="component" value="Unassembled WGS sequence"/>
</dbReference>
<comment type="caution">
    <text evidence="2">The sequence shown here is derived from an EMBL/GenBank/DDBJ whole genome shotgun (WGS) entry which is preliminary data.</text>
</comment>
<sequence length="234" mass="26810">MFEAGNTKNIYESDNMGNFLNAESGTMDNCFSAYDSGNSEILCSSSNLETFFNTFGPDNIEDFLNMFDSNNLKTFFEQVNKKGDNEVMKHTENFSSSSSEAHENQDNRKNSEPQYFIEANMSFRDWDELGNDNINMVASYYRKLTLEISDEVKFLASCGVHAGFSDKYVYDHNVYNLIQSIWCKKGEISDAGSLYLELVKKQQMDSTFHVDAQFEGKDNHLTRLCWMSPGQQQL</sequence>
<protein>
    <submittedName>
        <fullName evidence="2">7984_t:CDS:1</fullName>
    </submittedName>
</protein>
<feature type="compositionally biased region" description="Basic and acidic residues" evidence="1">
    <location>
        <begin position="100"/>
        <end position="111"/>
    </location>
</feature>
<evidence type="ECO:0000313" key="3">
    <source>
        <dbReference type="Proteomes" id="UP000789396"/>
    </source>
</evidence>